<evidence type="ECO:0000313" key="2">
    <source>
        <dbReference type="EMBL" id="KAJ8886033.1"/>
    </source>
</evidence>
<name>A0ABQ9HNT8_9NEOP</name>
<feature type="region of interest" description="Disordered" evidence="1">
    <location>
        <begin position="24"/>
        <end position="44"/>
    </location>
</feature>
<protein>
    <submittedName>
        <fullName evidence="2">Uncharacterized protein</fullName>
    </submittedName>
</protein>
<keyword evidence="3" id="KW-1185">Reference proteome</keyword>
<gene>
    <name evidence="2" type="ORF">PR048_012239</name>
</gene>
<evidence type="ECO:0000313" key="3">
    <source>
        <dbReference type="Proteomes" id="UP001159363"/>
    </source>
</evidence>
<evidence type="ECO:0000256" key="1">
    <source>
        <dbReference type="SAM" id="MobiDB-lite"/>
    </source>
</evidence>
<dbReference type="Proteomes" id="UP001159363">
    <property type="component" value="Chromosome X"/>
</dbReference>
<reference evidence="2 3" key="1">
    <citation type="submission" date="2023-02" db="EMBL/GenBank/DDBJ databases">
        <title>LHISI_Scaffold_Assembly.</title>
        <authorList>
            <person name="Stuart O.P."/>
            <person name="Cleave R."/>
            <person name="Magrath M.J.L."/>
            <person name="Mikheyev A.S."/>
        </authorList>
    </citation>
    <scope>NUCLEOTIDE SEQUENCE [LARGE SCALE GENOMIC DNA]</scope>
    <source>
        <strain evidence="2">Daus_M_001</strain>
        <tissue evidence="2">Leg muscle</tissue>
    </source>
</reference>
<sequence length="99" mass="11201">MNCHQCNLRHYNLLHFEKVIPSETEELSGSANRDSTGSRSTLVGVKDKIGNSHTVRVLLHSGSQANLITKTWVAQVKIFETRTWSFRVTSDRHKSLPNP</sequence>
<feature type="compositionally biased region" description="Polar residues" evidence="1">
    <location>
        <begin position="27"/>
        <end position="41"/>
    </location>
</feature>
<proteinExistence type="predicted"/>
<organism evidence="2 3">
    <name type="scientific">Dryococelus australis</name>
    <dbReference type="NCBI Taxonomy" id="614101"/>
    <lineage>
        <taxon>Eukaryota</taxon>
        <taxon>Metazoa</taxon>
        <taxon>Ecdysozoa</taxon>
        <taxon>Arthropoda</taxon>
        <taxon>Hexapoda</taxon>
        <taxon>Insecta</taxon>
        <taxon>Pterygota</taxon>
        <taxon>Neoptera</taxon>
        <taxon>Polyneoptera</taxon>
        <taxon>Phasmatodea</taxon>
        <taxon>Verophasmatodea</taxon>
        <taxon>Anareolatae</taxon>
        <taxon>Phasmatidae</taxon>
        <taxon>Eurycanthinae</taxon>
        <taxon>Dryococelus</taxon>
    </lineage>
</organism>
<dbReference type="EMBL" id="JARBHB010000004">
    <property type="protein sequence ID" value="KAJ8886033.1"/>
    <property type="molecule type" value="Genomic_DNA"/>
</dbReference>
<accession>A0ABQ9HNT8</accession>
<comment type="caution">
    <text evidence="2">The sequence shown here is derived from an EMBL/GenBank/DDBJ whole genome shotgun (WGS) entry which is preliminary data.</text>
</comment>